<feature type="transmembrane region" description="Helical" evidence="5">
    <location>
        <begin position="138"/>
        <end position="156"/>
    </location>
</feature>
<comment type="subcellular location">
    <subcellularLocation>
        <location evidence="1">Membrane</location>
        <topology evidence="1">Multi-pass membrane protein</topology>
    </subcellularLocation>
</comment>
<protein>
    <submittedName>
        <fullName evidence="7">PAP2 superfamily protein</fullName>
    </submittedName>
</protein>
<dbReference type="InterPro" id="IPR026841">
    <property type="entry name" value="Aur1/Ipt1"/>
</dbReference>
<feature type="transmembrane region" description="Helical" evidence="5">
    <location>
        <begin position="296"/>
        <end position="313"/>
    </location>
</feature>
<dbReference type="EMBL" id="QENY01000003">
    <property type="protein sequence ID" value="PVX57906.1"/>
    <property type="molecule type" value="Genomic_DNA"/>
</dbReference>
<feature type="transmembrane region" description="Helical" evidence="5">
    <location>
        <begin position="20"/>
        <end position="37"/>
    </location>
</feature>
<dbReference type="Proteomes" id="UP000245870">
    <property type="component" value="Unassembled WGS sequence"/>
</dbReference>
<dbReference type="GO" id="GO:0016020">
    <property type="term" value="C:membrane"/>
    <property type="evidence" value="ECO:0007669"/>
    <property type="project" value="UniProtKB-SubCell"/>
</dbReference>
<dbReference type="PANTHER" id="PTHR31310:SF7">
    <property type="entry name" value="PA-PHOSPHATASE RELATED-FAMILY PROTEIN DDB_G0268928"/>
    <property type="match status" value="1"/>
</dbReference>
<keyword evidence="2 5" id="KW-0812">Transmembrane</keyword>
<comment type="caution">
    <text evidence="7">The sequence shown here is derived from an EMBL/GenBank/DDBJ whole genome shotgun (WGS) entry which is preliminary data.</text>
</comment>
<keyword evidence="4 5" id="KW-0472">Membrane</keyword>
<dbReference type="RefSeq" id="WP_116615781.1">
    <property type="nucleotide sequence ID" value="NZ_QENY01000003.1"/>
</dbReference>
<evidence type="ECO:0000313" key="7">
    <source>
        <dbReference type="EMBL" id="PVX57906.1"/>
    </source>
</evidence>
<dbReference type="Pfam" id="PF14378">
    <property type="entry name" value="PAP2_3"/>
    <property type="match status" value="1"/>
</dbReference>
<feature type="transmembrane region" description="Helical" evidence="5">
    <location>
        <begin position="245"/>
        <end position="263"/>
    </location>
</feature>
<dbReference type="AlphaFoldDB" id="A0A2U0UJU6"/>
<dbReference type="InterPro" id="IPR036938">
    <property type="entry name" value="PAP2/HPO_sf"/>
</dbReference>
<dbReference type="PANTHER" id="PTHR31310">
    <property type="match status" value="1"/>
</dbReference>
<dbReference type="SUPFAM" id="SSF48317">
    <property type="entry name" value="Acid phosphatase/Vanadium-dependent haloperoxidase"/>
    <property type="match status" value="1"/>
</dbReference>
<name>A0A2U0UJU6_9BACT</name>
<evidence type="ECO:0000256" key="3">
    <source>
        <dbReference type="ARBA" id="ARBA00022989"/>
    </source>
</evidence>
<evidence type="ECO:0000256" key="4">
    <source>
        <dbReference type="ARBA" id="ARBA00023136"/>
    </source>
</evidence>
<dbReference type="Gene3D" id="1.20.144.10">
    <property type="entry name" value="Phosphatidic acid phosphatase type 2/haloperoxidase"/>
    <property type="match status" value="1"/>
</dbReference>
<evidence type="ECO:0000256" key="1">
    <source>
        <dbReference type="ARBA" id="ARBA00004141"/>
    </source>
</evidence>
<proteinExistence type="predicted"/>
<dbReference type="OrthoDB" id="1454668at2"/>
<accession>A0A2U0UJU6</accession>
<keyword evidence="3 5" id="KW-1133">Transmembrane helix</keyword>
<evidence type="ECO:0000256" key="5">
    <source>
        <dbReference type="SAM" id="Phobius"/>
    </source>
</evidence>
<feature type="transmembrane region" description="Helical" evidence="5">
    <location>
        <begin position="165"/>
        <end position="183"/>
    </location>
</feature>
<gene>
    <name evidence="7" type="ORF">C7379_10329</name>
</gene>
<feature type="transmembrane region" description="Helical" evidence="5">
    <location>
        <begin position="270"/>
        <end position="290"/>
    </location>
</feature>
<organism evidence="7 8">
    <name type="scientific">Hallella colorans</name>
    <dbReference type="NCBI Taxonomy" id="1703337"/>
    <lineage>
        <taxon>Bacteria</taxon>
        <taxon>Pseudomonadati</taxon>
        <taxon>Bacteroidota</taxon>
        <taxon>Bacteroidia</taxon>
        <taxon>Bacteroidales</taxon>
        <taxon>Prevotellaceae</taxon>
        <taxon>Hallella</taxon>
    </lineage>
</organism>
<keyword evidence="8" id="KW-1185">Reference proteome</keyword>
<dbReference type="InterPro" id="IPR052185">
    <property type="entry name" value="IPC_Synthase-Related"/>
</dbReference>
<evidence type="ECO:0000259" key="6">
    <source>
        <dbReference type="Pfam" id="PF14378"/>
    </source>
</evidence>
<evidence type="ECO:0000313" key="8">
    <source>
        <dbReference type="Proteomes" id="UP000245870"/>
    </source>
</evidence>
<feature type="domain" description="Inositolphosphotransferase Aur1/Ipt1" evidence="6">
    <location>
        <begin position="108"/>
        <end position="307"/>
    </location>
</feature>
<evidence type="ECO:0000256" key="2">
    <source>
        <dbReference type="ARBA" id="ARBA00022692"/>
    </source>
</evidence>
<sequence>MKLKKYFILEKKPARGLMPLEWVVLTYMAFTLLVVLFGRTSLENPDAAIWSRMRVGATTVGIWMVYRLIPCRATRLLRVAVQMALLSWWYTDTYLLNCLFPNLDHVFIRAEQAVFGCQPALLFAQLYPQLFFSELMDMAYVSYFPIITTVILYYFFKRYNDFEHASFVILASFFAFYVIYDLVPVTGPMYYYHAVGIDQIAKGVFPNLGYYFRTHLDMMQSPGYKNGIFYNLLTMAHDSGERPTAAFPSSHVGISVVCMMLAWRTGSRKLFFTLLPFAMLICLATVYVRAHYAIDVLAGLVVGVAFYCGWSHVSKRFHTIRG</sequence>
<reference evidence="7 8" key="1">
    <citation type="submission" date="2018-05" db="EMBL/GenBank/DDBJ databases">
        <title>Genomic Encyclopedia of Type Strains, Phase IV (KMG-IV): sequencing the most valuable type-strain genomes for metagenomic binning, comparative biology and taxonomic classification.</title>
        <authorList>
            <person name="Goeker M."/>
        </authorList>
    </citation>
    <scope>NUCLEOTIDE SEQUENCE [LARGE SCALE GENOMIC DNA]</scope>
    <source>
        <strain evidence="7 8">DSM 100333</strain>
    </source>
</reference>